<dbReference type="Pfam" id="PF07690">
    <property type="entry name" value="MFS_1"/>
    <property type="match status" value="1"/>
</dbReference>
<evidence type="ECO:0000256" key="6">
    <source>
        <dbReference type="SAM" id="MobiDB-lite"/>
    </source>
</evidence>
<keyword evidence="2 7" id="KW-0812">Transmembrane</keyword>
<dbReference type="CDD" id="cd02219">
    <property type="entry name" value="cupin_YjlB-like"/>
    <property type="match status" value="1"/>
</dbReference>
<evidence type="ECO:0000256" key="4">
    <source>
        <dbReference type="ARBA" id="ARBA00023136"/>
    </source>
</evidence>
<gene>
    <name evidence="9" type="ORF">AK830_g6839</name>
</gene>
<evidence type="ECO:0000256" key="2">
    <source>
        <dbReference type="ARBA" id="ARBA00022692"/>
    </source>
</evidence>
<feature type="transmembrane region" description="Helical" evidence="7">
    <location>
        <begin position="208"/>
        <end position="229"/>
    </location>
</feature>
<feature type="transmembrane region" description="Helical" evidence="7">
    <location>
        <begin position="403"/>
        <end position="422"/>
    </location>
</feature>
<accession>A0A0P7BBK3</accession>
<keyword evidence="3 7" id="KW-1133">Transmembrane helix</keyword>
<name>A0A0P7BBK3_9HYPO</name>
<dbReference type="PANTHER" id="PTHR23501:SF87">
    <property type="entry name" value="SIDEROPHORE IRON TRANSPORTER 2"/>
    <property type="match status" value="1"/>
</dbReference>
<dbReference type="Gene3D" id="2.60.120.10">
    <property type="entry name" value="Jelly Rolls"/>
    <property type="match status" value="1"/>
</dbReference>
<dbReference type="Gene3D" id="1.20.1250.20">
    <property type="entry name" value="MFS general substrate transporter like domains"/>
    <property type="match status" value="2"/>
</dbReference>
<dbReference type="EMBL" id="LKCW01000099">
    <property type="protein sequence ID" value="KPM39752.1"/>
    <property type="molecule type" value="Genomic_DNA"/>
</dbReference>
<reference evidence="9 10" key="1">
    <citation type="submission" date="2015-09" db="EMBL/GenBank/DDBJ databases">
        <title>Draft genome of a European isolate of the apple canker pathogen Neonectria ditissima.</title>
        <authorList>
            <person name="Gomez-Cortecero A."/>
            <person name="Harrison R.J."/>
            <person name="Armitage A.D."/>
        </authorList>
    </citation>
    <scope>NUCLEOTIDE SEQUENCE [LARGE SCALE GENOMIC DNA]</scope>
    <source>
        <strain evidence="9 10">R09/05</strain>
    </source>
</reference>
<dbReference type="InterPro" id="IPR006045">
    <property type="entry name" value="Cupin_1"/>
</dbReference>
<dbReference type="InterPro" id="IPR014710">
    <property type="entry name" value="RmlC-like_jellyroll"/>
</dbReference>
<evidence type="ECO:0000313" key="9">
    <source>
        <dbReference type="EMBL" id="KPM39752.1"/>
    </source>
</evidence>
<feature type="transmembrane region" description="Helical" evidence="7">
    <location>
        <begin position="265"/>
        <end position="286"/>
    </location>
</feature>
<evidence type="ECO:0000256" key="1">
    <source>
        <dbReference type="ARBA" id="ARBA00004141"/>
    </source>
</evidence>
<dbReference type="GO" id="GO:0015343">
    <property type="term" value="F:siderophore-iron transmembrane transporter activity"/>
    <property type="evidence" value="ECO:0007669"/>
    <property type="project" value="TreeGrafter"/>
</dbReference>
<feature type="transmembrane region" description="Helical" evidence="7">
    <location>
        <begin position="531"/>
        <end position="550"/>
    </location>
</feature>
<feature type="compositionally biased region" description="Polar residues" evidence="6">
    <location>
        <begin position="789"/>
        <end position="805"/>
    </location>
</feature>
<dbReference type="SUPFAM" id="SSF103473">
    <property type="entry name" value="MFS general substrate transporter"/>
    <property type="match status" value="1"/>
</dbReference>
<evidence type="ECO:0000313" key="10">
    <source>
        <dbReference type="Proteomes" id="UP000050424"/>
    </source>
</evidence>
<feature type="region of interest" description="Disordered" evidence="6">
    <location>
        <begin position="784"/>
        <end position="805"/>
    </location>
</feature>
<feature type="region of interest" description="Disordered" evidence="6">
    <location>
        <begin position="1"/>
        <end position="27"/>
    </location>
</feature>
<dbReference type="InterPro" id="IPR036259">
    <property type="entry name" value="MFS_trans_sf"/>
</dbReference>
<keyword evidence="4 7" id="KW-0472">Membrane</keyword>
<sequence length="805" mass="88635">MAAEDSTISPEASNPRTSGDAEKADHEVHRSLKNTEVLRQSWSRKDLIVAFTGYVYRGWLQSNLANIRLELGYDHIHHLVLKKHSALTTANVVGTIIGLVTYPIMAKFSNVFGRAEGLTASILFLVLSQIMYAACQNIGTYLAGGIFESIGDTGYVIMQQVFIADTTSLLDRGLWSSLPESIASIPTLYLGSIVGDSVLKHSTWRWGYGMWALILPFCAAPLITTLFVLQRRARKNGYRREKSWAAGDQSQSFVKRLANVLWVDLDILGALLLTIGLGLALIPLSLTGSKNSDRWDQGSYIAMLIIGVFVVGVFLVWDAKFAEVPFMPFRMIKERTVVAACILSMLDFFHYSCFTVFFPSYLQVAGGFAPGHSTRIDNSLRVSFQIASVLVGLLMKYTKRSQIYVFFGVPLVVLGQGLQIYFVNMHGESANEASFVTAKVLVGIGRAFYQTAAQVSIQAIVAKEDVPVVTGVVSGAIWNNLLPKKLAKYLPENAKDKAMAIYKSIVIAQKFEKGTPVRAGIDKAYRETQQLLAIAATAALTPMLLVMFALKTIDLSKEGGVNTSENKSTDNETEIDKGGVREHTKINQYHLFPTDLIPNSPRPLLHYKNVLTKKPNASHCDPAEVWDMFSQNEWRVEWIFRYGPTQLSHYHSKAHECMVVLSGTATIRFGVADTSKNLEENTHGSAWEKGGVEVEAEAGDCFIIPAGVAHKTYNTKPDAEFKLLTPGSGHGIDAEDPKKALSGIELSGFTMMGAYNGGDWDFVVSGGDFEKVWSVPKPKYDPVFGDSDQGLSRTWRGSGNTQSRL</sequence>
<evidence type="ECO:0000256" key="3">
    <source>
        <dbReference type="ARBA" id="ARBA00022989"/>
    </source>
</evidence>
<evidence type="ECO:0000256" key="5">
    <source>
        <dbReference type="ARBA" id="ARBA00023180"/>
    </source>
</evidence>
<comment type="caution">
    <text evidence="9">The sequence shown here is derived from an EMBL/GenBank/DDBJ whole genome shotgun (WGS) entry which is preliminary data.</text>
</comment>
<dbReference type="InterPro" id="IPR011701">
    <property type="entry name" value="MFS"/>
</dbReference>
<keyword evidence="5" id="KW-0325">Glycoprotein</keyword>
<protein>
    <submittedName>
        <fullName evidence="9">Siderophore iron transporter mirA</fullName>
    </submittedName>
</protein>
<evidence type="ECO:0000256" key="7">
    <source>
        <dbReference type="SAM" id="Phobius"/>
    </source>
</evidence>
<dbReference type="Pfam" id="PF00190">
    <property type="entry name" value="Cupin_1"/>
    <property type="match status" value="1"/>
</dbReference>
<keyword evidence="10" id="KW-1185">Reference proteome</keyword>
<feature type="transmembrane region" description="Helical" evidence="7">
    <location>
        <begin position="337"/>
        <end position="358"/>
    </location>
</feature>
<dbReference type="InterPro" id="IPR011051">
    <property type="entry name" value="RmlC_Cupin_sf"/>
</dbReference>
<dbReference type="OrthoDB" id="4088837at2759"/>
<evidence type="ECO:0000259" key="8">
    <source>
        <dbReference type="Pfam" id="PF00190"/>
    </source>
</evidence>
<dbReference type="GO" id="GO:0005886">
    <property type="term" value="C:plasma membrane"/>
    <property type="evidence" value="ECO:0007669"/>
    <property type="project" value="TreeGrafter"/>
</dbReference>
<dbReference type="InterPro" id="IPR047121">
    <property type="entry name" value="YjiB-like"/>
</dbReference>
<dbReference type="SUPFAM" id="SSF51182">
    <property type="entry name" value="RmlC-like cupins"/>
    <property type="match status" value="1"/>
</dbReference>
<feature type="transmembrane region" description="Helical" evidence="7">
    <location>
        <begin position="86"/>
        <end position="105"/>
    </location>
</feature>
<dbReference type="Proteomes" id="UP000050424">
    <property type="component" value="Unassembled WGS sequence"/>
</dbReference>
<feature type="transmembrane region" description="Helical" evidence="7">
    <location>
        <begin position="298"/>
        <end position="317"/>
    </location>
</feature>
<organism evidence="9 10">
    <name type="scientific">Neonectria ditissima</name>
    <dbReference type="NCBI Taxonomy" id="78410"/>
    <lineage>
        <taxon>Eukaryota</taxon>
        <taxon>Fungi</taxon>
        <taxon>Dikarya</taxon>
        <taxon>Ascomycota</taxon>
        <taxon>Pezizomycotina</taxon>
        <taxon>Sordariomycetes</taxon>
        <taxon>Hypocreomycetidae</taxon>
        <taxon>Hypocreales</taxon>
        <taxon>Nectriaceae</taxon>
        <taxon>Neonectria</taxon>
    </lineage>
</organism>
<dbReference type="PANTHER" id="PTHR23501">
    <property type="entry name" value="MAJOR FACILITATOR SUPERFAMILY"/>
    <property type="match status" value="1"/>
</dbReference>
<feature type="transmembrane region" description="Helical" evidence="7">
    <location>
        <begin position="117"/>
        <end position="134"/>
    </location>
</feature>
<feature type="compositionally biased region" description="Polar residues" evidence="6">
    <location>
        <begin position="1"/>
        <end position="17"/>
    </location>
</feature>
<proteinExistence type="predicted"/>
<feature type="domain" description="Cupin type-1" evidence="8">
    <location>
        <begin position="649"/>
        <end position="721"/>
    </location>
</feature>
<comment type="subcellular location">
    <subcellularLocation>
        <location evidence="1">Membrane</location>
        <topology evidence="1">Multi-pass membrane protein</topology>
    </subcellularLocation>
</comment>
<dbReference type="AlphaFoldDB" id="A0A0P7BBK3"/>